<dbReference type="STRING" id="693661.Arcve_1837"/>
<organism evidence="1 2">
    <name type="scientific">Archaeoglobus veneficus (strain DSM 11195 / SNP6)</name>
    <dbReference type="NCBI Taxonomy" id="693661"/>
    <lineage>
        <taxon>Archaea</taxon>
        <taxon>Methanobacteriati</taxon>
        <taxon>Methanobacteriota</taxon>
        <taxon>Archaeoglobi</taxon>
        <taxon>Archaeoglobales</taxon>
        <taxon>Archaeoglobaceae</taxon>
        <taxon>Archaeoglobus</taxon>
    </lineage>
</organism>
<dbReference type="HOGENOM" id="CLU_1140526_0_0_2"/>
<dbReference type="PROSITE" id="PS51257">
    <property type="entry name" value="PROKAR_LIPOPROTEIN"/>
    <property type="match status" value="1"/>
</dbReference>
<proteinExistence type="predicted"/>
<protein>
    <submittedName>
        <fullName evidence="1">Uncharacterized protein</fullName>
    </submittedName>
</protein>
<reference evidence="1 2" key="1">
    <citation type="submission" date="2011-03" db="EMBL/GenBank/DDBJ databases">
        <title>The complete genome of Archaeoglobus veneficus SNP6.</title>
        <authorList>
            <consortium name="US DOE Joint Genome Institute (JGI-PGF)"/>
            <person name="Lucas S."/>
            <person name="Copeland A."/>
            <person name="Lapidus A."/>
            <person name="Bruce D."/>
            <person name="Goodwin L."/>
            <person name="Pitluck S."/>
            <person name="Kyrpides N."/>
            <person name="Mavromatis K."/>
            <person name="Pagani I."/>
            <person name="Ivanova N."/>
            <person name="Mikhailova N."/>
            <person name="Lu M."/>
            <person name="Detter J.C."/>
            <person name="Tapia R."/>
            <person name="Han C."/>
            <person name="Land M."/>
            <person name="Hauser L."/>
            <person name="Markowitz V."/>
            <person name="Cheng J.-F."/>
            <person name="Hugenholtz P."/>
            <person name="Woyke T."/>
            <person name="Wu D."/>
            <person name="Spring S."/>
            <person name="Brambilla E."/>
            <person name="Klenk H.-P."/>
            <person name="Eisen J.A."/>
        </authorList>
    </citation>
    <scope>NUCLEOTIDE SEQUENCE [LARGE SCALE GENOMIC DNA]</scope>
    <source>
        <strain>SNP6</strain>
    </source>
</reference>
<dbReference type="AlphaFoldDB" id="F2KR99"/>
<evidence type="ECO:0000313" key="2">
    <source>
        <dbReference type="Proteomes" id="UP000008136"/>
    </source>
</evidence>
<dbReference type="Gene3D" id="3.40.50.12610">
    <property type="match status" value="1"/>
</dbReference>
<name>F2KR99_ARCVS</name>
<dbReference type="OrthoDB" id="82393at2157"/>
<evidence type="ECO:0000313" key="1">
    <source>
        <dbReference type="EMBL" id="AEA47833.1"/>
    </source>
</evidence>
<keyword evidence="2" id="KW-1185">Reference proteome</keyword>
<dbReference type="GeneID" id="10394966"/>
<gene>
    <name evidence="1" type="ordered locus">Arcve_1837</name>
</gene>
<sequence>MKRGLLLLLILVILFSGCTQQNEQPSAGPVTKKMIKELGGPYNGSLWVYSTVYKGKPYNATTIAFTVNGVDYSGYMWDPSFTPSLDWIKNNTSPDARFICWWDYAGMLMGYAGRYAVVYAPSKEILDTVVGWNAREEALIPHEIIKDVATALTSEDPEVSLKIAEKYGADCFYVTKNDVSYFPIILRAAGKNMSEYIELSDNEWDVKKPVRNVLLARMLKGEDIPGFKLEYNDGNVIIYRVLK</sequence>
<dbReference type="Proteomes" id="UP000008136">
    <property type="component" value="Chromosome"/>
</dbReference>
<dbReference type="KEGG" id="ave:Arcve_1837"/>
<dbReference type="RefSeq" id="WP_013684489.1">
    <property type="nucleotide sequence ID" value="NC_015320.1"/>
</dbReference>
<dbReference type="EMBL" id="CP002588">
    <property type="protein sequence ID" value="AEA47833.1"/>
    <property type="molecule type" value="Genomic_DNA"/>
</dbReference>
<accession>F2KR99</accession>
<dbReference type="eggNOG" id="arCOG02044">
    <property type="taxonomic scope" value="Archaea"/>
</dbReference>